<dbReference type="InterPro" id="IPR008942">
    <property type="entry name" value="ENTH_VHS"/>
</dbReference>
<dbReference type="InterPro" id="IPR002014">
    <property type="entry name" value="VHS_dom"/>
</dbReference>
<dbReference type="GO" id="GO:0016301">
    <property type="term" value="F:kinase activity"/>
    <property type="evidence" value="ECO:0007669"/>
    <property type="project" value="UniProtKB-KW"/>
</dbReference>
<dbReference type="Pfam" id="PF00790">
    <property type="entry name" value="VHS"/>
    <property type="match status" value="1"/>
</dbReference>
<proteinExistence type="predicted"/>
<dbReference type="PANTHER" id="PTHR46275:SF1">
    <property type="entry name" value="HEPATOCYTE GROWTH FACTOR-REGULATED TYROSINE KINASE SUBSTRATE"/>
    <property type="match status" value="1"/>
</dbReference>
<dbReference type="SUPFAM" id="SSF48464">
    <property type="entry name" value="ENTH/VHS domain"/>
    <property type="match status" value="1"/>
</dbReference>
<evidence type="ECO:0000313" key="2">
    <source>
        <dbReference type="EMBL" id="GAA53736.1"/>
    </source>
</evidence>
<organism evidence="2 3">
    <name type="scientific">Clonorchis sinensis</name>
    <name type="common">Chinese liver fluke</name>
    <dbReference type="NCBI Taxonomy" id="79923"/>
    <lineage>
        <taxon>Eukaryota</taxon>
        <taxon>Metazoa</taxon>
        <taxon>Spiralia</taxon>
        <taxon>Lophotrochozoa</taxon>
        <taxon>Platyhelminthes</taxon>
        <taxon>Trematoda</taxon>
        <taxon>Digenea</taxon>
        <taxon>Opisthorchiida</taxon>
        <taxon>Opisthorchiata</taxon>
        <taxon>Opisthorchiidae</taxon>
        <taxon>Clonorchis</taxon>
    </lineage>
</organism>
<name>G7YLA5_CLOSI</name>
<dbReference type="GO" id="GO:0035091">
    <property type="term" value="F:phosphatidylinositol binding"/>
    <property type="evidence" value="ECO:0007669"/>
    <property type="project" value="InterPro"/>
</dbReference>
<keyword evidence="2" id="KW-0808">Transferase</keyword>
<feature type="domain" description="VHS" evidence="1">
    <location>
        <begin position="1"/>
        <end position="63"/>
    </location>
</feature>
<dbReference type="Gene3D" id="1.25.40.90">
    <property type="match status" value="1"/>
</dbReference>
<reference key="2">
    <citation type="submission" date="2011-10" db="EMBL/GenBank/DDBJ databases">
        <title>The genome and transcriptome sequence of Clonorchis sinensis provide insights into the carcinogenic liver fluke.</title>
        <authorList>
            <person name="Wang X."/>
            <person name="Huang Y."/>
            <person name="Chen W."/>
            <person name="Liu H."/>
            <person name="Guo L."/>
            <person name="Chen Y."/>
            <person name="Luo F."/>
            <person name="Zhou W."/>
            <person name="Sun J."/>
            <person name="Mao Q."/>
            <person name="Liang P."/>
            <person name="Zhou C."/>
            <person name="Tian Y."/>
            <person name="Men J."/>
            <person name="Lv X."/>
            <person name="Huang L."/>
            <person name="Zhou J."/>
            <person name="Hu Y."/>
            <person name="Li R."/>
            <person name="Zhang F."/>
            <person name="Lei H."/>
            <person name="Li X."/>
            <person name="Hu X."/>
            <person name="Liang C."/>
            <person name="Xu J."/>
            <person name="Wu Z."/>
            <person name="Yu X."/>
        </authorList>
    </citation>
    <scope>NUCLEOTIDE SEQUENCE</scope>
    <source>
        <strain>Henan</strain>
    </source>
</reference>
<gene>
    <name evidence="2" type="ORF">CLF_110932</name>
</gene>
<dbReference type="Proteomes" id="UP000008909">
    <property type="component" value="Unassembled WGS sequence"/>
</dbReference>
<dbReference type="AlphaFoldDB" id="G7YLA5"/>
<keyword evidence="3" id="KW-1185">Reference proteome</keyword>
<evidence type="ECO:0000259" key="1">
    <source>
        <dbReference type="PROSITE" id="PS50179"/>
    </source>
</evidence>
<evidence type="ECO:0000313" key="3">
    <source>
        <dbReference type="Proteomes" id="UP000008909"/>
    </source>
</evidence>
<keyword evidence="2" id="KW-0418">Kinase</keyword>
<sequence>MMKNCGSPVFEEVATPEFMQILSALTTVLTCIQNWAFVFKDKPEYSAIQDTYEELRNKGYTFPEFSENDAMFSVVCAPNWKEESSCHRCKVAFTTFRRRVGPLLKTVDVFISGVSHPSEVCCVP</sequence>
<accession>G7YLA5</accession>
<protein>
    <submittedName>
        <fullName evidence="2">Hepatocyte growth factor-regulated tyrosine kinase substrate</fullName>
    </submittedName>
</protein>
<dbReference type="GO" id="GO:0043130">
    <property type="term" value="F:ubiquitin binding"/>
    <property type="evidence" value="ECO:0007669"/>
    <property type="project" value="InterPro"/>
</dbReference>
<reference evidence="2" key="1">
    <citation type="journal article" date="2011" name="Genome Biol.">
        <title>The draft genome of the carcinogenic human liver fluke Clonorchis sinensis.</title>
        <authorList>
            <person name="Wang X."/>
            <person name="Chen W."/>
            <person name="Huang Y."/>
            <person name="Sun J."/>
            <person name="Men J."/>
            <person name="Liu H."/>
            <person name="Luo F."/>
            <person name="Guo L."/>
            <person name="Lv X."/>
            <person name="Deng C."/>
            <person name="Zhou C."/>
            <person name="Fan Y."/>
            <person name="Li X."/>
            <person name="Huang L."/>
            <person name="Hu Y."/>
            <person name="Liang C."/>
            <person name="Hu X."/>
            <person name="Xu J."/>
            <person name="Yu X."/>
        </authorList>
    </citation>
    <scope>NUCLEOTIDE SEQUENCE [LARGE SCALE GENOMIC DNA]</scope>
    <source>
        <strain evidence="2">Henan</strain>
    </source>
</reference>
<dbReference type="GO" id="GO:0005769">
    <property type="term" value="C:early endosome"/>
    <property type="evidence" value="ECO:0007669"/>
    <property type="project" value="TreeGrafter"/>
</dbReference>
<dbReference type="PROSITE" id="PS50179">
    <property type="entry name" value="VHS"/>
    <property type="match status" value="1"/>
</dbReference>
<dbReference type="EMBL" id="DF143575">
    <property type="protein sequence ID" value="GAA53736.1"/>
    <property type="molecule type" value="Genomic_DNA"/>
</dbReference>
<dbReference type="InterPro" id="IPR017073">
    <property type="entry name" value="HGS/VPS27"/>
</dbReference>
<dbReference type="GO" id="GO:0032456">
    <property type="term" value="P:endocytic recycling"/>
    <property type="evidence" value="ECO:0007669"/>
    <property type="project" value="TreeGrafter"/>
</dbReference>
<feature type="non-terminal residue" evidence="2">
    <location>
        <position position="124"/>
    </location>
</feature>
<dbReference type="GO" id="GO:0031623">
    <property type="term" value="P:receptor internalization"/>
    <property type="evidence" value="ECO:0007669"/>
    <property type="project" value="TreeGrafter"/>
</dbReference>
<dbReference type="PANTHER" id="PTHR46275">
    <property type="entry name" value="HEPATOCYTE GROWTH FACTOR-REGULATED TYROSINE KINASE SUBSTRATE"/>
    <property type="match status" value="1"/>
</dbReference>